<dbReference type="PROSITE" id="PS50977">
    <property type="entry name" value="HTH_TETR_2"/>
    <property type="match status" value="1"/>
</dbReference>
<feature type="domain" description="HTH tetR-type" evidence="3">
    <location>
        <begin position="54"/>
        <end position="115"/>
    </location>
</feature>
<dbReference type="PANTHER" id="PTHR47752:SF1">
    <property type="entry name" value="HTH-TYPE TRANSCRIPTIONAL REPRESSOR FABR"/>
    <property type="match status" value="1"/>
</dbReference>
<accession>A0A1R4EDR1</accession>
<dbReference type="InterPro" id="IPR001647">
    <property type="entry name" value="HTH_TetR"/>
</dbReference>
<sequence>MALGIKYGKLEVSKLCGLTGVTTHINVYFRLRLFIMTSTSSSNSPLNSREQKKMQTRQAFFNAVLDLCMMGQSFASISLRQVTREVGVVPTAFYRHFDDMESLGRCLVEEELGEALSTLRSGLQMGRRRSYDRQIAKSIQLFFASIDEHPRYWQFLVSERFGGSESVRNAIDAQIKLFAKIMGEDLGIQPSFQHINSEDRRLLAEAGLNLFLTWIIDWLDLTYSQAHDDEEDDVKNSEHKKEQMLRQCTRQAQMLFYGAENWRSNEATLLADD</sequence>
<protein>
    <submittedName>
        <fullName evidence="4">HTH-type transcriptional repressor FabR</fullName>
    </submittedName>
</protein>
<dbReference type="Gene3D" id="1.10.357.10">
    <property type="entry name" value="Tetracycline Repressor, domain 2"/>
    <property type="match status" value="1"/>
</dbReference>
<evidence type="ECO:0000256" key="2">
    <source>
        <dbReference type="PROSITE-ProRule" id="PRU00335"/>
    </source>
</evidence>
<proteinExistence type="predicted"/>
<evidence type="ECO:0000259" key="3">
    <source>
        <dbReference type="PROSITE" id="PS50977"/>
    </source>
</evidence>
<dbReference type="InterPro" id="IPR050692">
    <property type="entry name" value="HTH_transcr_repressor_FabR"/>
</dbReference>
<dbReference type="AlphaFoldDB" id="A0A1R4EDR1"/>
<organism evidence="4 5">
    <name type="scientific">Psychrobacter pasteurii</name>
    <dbReference type="NCBI Taxonomy" id="1945520"/>
    <lineage>
        <taxon>Bacteria</taxon>
        <taxon>Pseudomonadati</taxon>
        <taxon>Pseudomonadota</taxon>
        <taxon>Gammaproteobacteria</taxon>
        <taxon>Moraxellales</taxon>
        <taxon>Moraxellaceae</taxon>
        <taxon>Psychrobacter</taxon>
    </lineage>
</organism>
<name>A0A1R4EDR1_9GAMM</name>
<dbReference type="GO" id="GO:0003677">
    <property type="term" value="F:DNA binding"/>
    <property type="evidence" value="ECO:0007669"/>
    <property type="project" value="UniProtKB-UniRule"/>
</dbReference>
<reference evidence="5" key="1">
    <citation type="submission" date="2017-02" db="EMBL/GenBank/DDBJ databases">
        <authorList>
            <person name="Mornico D."/>
        </authorList>
    </citation>
    <scope>NUCLEOTIDE SEQUENCE [LARGE SCALE GENOMIC DNA]</scope>
</reference>
<gene>
    <name evidence="4" type="primary">fabR</name>
    <name evidence="4" type="ORF">A1019T_00588</name>
</gene>
<dbReference type="Gene3D" id="1.10.10.60">
    <property type="entry name" value="Homeodomain-like"/>
    <property type="match status" value="1"/>
</dbReference>
<dbReference type="Proteomes" id="UP000188169">
    <property type="component" value="Unassembled WGS sequence"/>
</dbReference>
<evidence type="ECO:0000256" key="1">
    <source>
        <dbReference type="ARBA" id="ARBA00023125"/>
    </source>
</evidence>
<dbReference type="SUPFAM" id="SSF46689">
    <property type="entry name" value="Homeodomain-like"/>
    <property type="match status" value="1"/>
</dbReference>
<evidence type="ECO:0000313" key="5">
    <source>
        <dbReference type="Proteomes" id="UP000188169"/>
    </source>
</evidence>
<dbReference type="EMBL" id="FUGD01000052">
    <property type="protein sequence ID" value="SJM36626.1"/>
    <property type="molecule type" value="Genomic_DNA"/>
</dbReference>
<feature type="DNA-binding region" description="H-T-H motif" evidence="2">
    <location>
        <begin position="78"/>
        <end position="97"/>
    </location>
</feature>
<dbReference type="InterPro" id="IPR009057">
    <property type="entry name" value="Homeodomain-like_sf"/>
</dbReference>
<keyword evidence="5" id="KW-1185">Reference proteome</keyword>
<dbReference type="PANTHER" id="PTHR47752">
    <property type="entry name" value="HTH-TYPE TRANSCRIPTIONAL REPRESSOR FABR"/>
    <property type="match status" value="1"/>
</dbReference>
<keyword evidence="1 2" id="KW-0238">DNA-binding</keyword>
<evidence type="ECO:0000313" key="4">
    <source>
        <dbReference type="EMBL" id="SJM36626.1"/>
    </source>
</evidence>
<dbReference type="STRING" id="1945520.A1019T_00588"/>